<dbReference type="Proteomes" id="UP001178461">
    <property type="component" value="Chromosome 2"/>
</dbReference>
<evidence type="ECO:0000256" key="2">
    <source>
        <dbReference type="ARBA" id="ARBA00004613"/>
    </source>
</evidence>
<dbReference type="GO" id="GO:0005576">
    <property type="term" value="C:extracellular region"/>
    <property type="evidence" value="ECO:0007669"/>
    <property type="project" value="UniProtKB-SubCell"/>
</dbReference>
<evidence type="ECO:0000256" key="1">
    <source>
        <dbReference type="ARBA" id="ARBA00004401"/>
    </source>
</evidence>
<dbReference type="Pfam" id="PF00059">
    <property type="entry name" value="Lectin_C"/>
    <property type="match status" value="1"/>
</dbReference>
<dbReference type="Gene3D" id="3.10.100.10">
    <property type="entry name" value="Mannose-Binding Protein A, subunit A"/>
    <property type="match status" value="1"/>
</dbReference>
<keyword evidence="3" id="KW-0964">Secreted</keyword>
<keyword evidence="6" id="KW-0472">Membrane</keyword>
<dbReference type="InterPro" id="IPR016187">
    <property type="entry name" value="CTDL_fold"/>
</dbReference>
<dbReference type="InterPro" id="IPR016186">
    <property type="entry name" value="C-type_lectin-like/link_sf"/>
</dbReference>
<name>A0AA35P0N9_9SAUR</name>
<feature type="region of interest" description="Disordered" evidence="5">
    <location>
        <begin position="68"/>
        <end position="96"/>
    </location>
</feature>
<gene>
    <name evidence="8" type="ORF">PODLI_1B004606</name>
</gene>
<protein>
    <recommendedName>
        <fullName evidence="7">C-type lectin domain-containing protein</fullName>
    </recommendedName>
</protein>
<organism evidence="8 9">
    <name type="scientific">Podarcis lilfordi</name>
    <name type="common">Lilford's wall lizard</name>
    <dbReference type="NCBI Taxonomy" id="74358"/>
    <lineage>
        <taxon>Eukaryota</taxon>
        <taxon>Metazoa</taxon>
        <taxon>Chordata</taxon>
        <taxon>Craniata</taxon>
        <taxon>Vertebrata</taxon>
        <taxon>Euteleostomi</taxon>
        <taxon>Lepidosauria</taxon>
        <taxon>Squamata</taxon>
        <taxon>Bifurcata</taxon>
        <taxon>Unidentata</taxon>
        <taxon>Episquamata</taxon>
        <taxon>Laterata</taxon>
        <taxon>Lacertibaenia</taxon>
        <taxon>Lacertidae</taxon>
        <taxon>Podarcis</taxon>
    </lineage>
</organism>
<evidence type="ECO:0000259" key="7">
    <source>
        <dbReference type="PROSITE" id="PS50041"/>
    </source>
</evidence>
<dbReference type="CDD" id="cd03593">
    <property type="entry name" value="CLECT_NK_receptors_like"/>
    <property type="match status" value="1"/>
</dbReference>
<dbReference type="SMART" id="SM00034">
    <property type="entry name" value="CLECT"/>
    <property type="match status" value="1"/>
</dbReference>
<comment type="subcellular location">
    <subcellularLocation>
        <location evidence="1">Cell membrane</location>
        <topology evidence="1">Single-pass type II membrane protein</topology>
    </subcellularLocation>
    <subcellularLocation>
        <location evidence="2">Secreted</location>
    </subcellularLocation>
</comment>
<dbReference type="InterPro" id="IPR001304">
    <property type="entry name" value="C-type_lectin-like"/>
</dbReference>
<sequence length="279" mass="30541">MEGARGRPALRSLGPLLPCALWSRRAADKEEAEATQLGNKRHSANFSSCSSSALELLLSKKARAKHGPTCAGKMEAGSKSEEEHLDTPHPHVDLEQREASASPKIWKYLSFKDILIGILVFLVIALTITIIAVTAPREAKQPGHQLVPSALCSLPCPHHWIGYAGKCYYFSKKKRNWNSSRSYCESHNASLARIESEEQVYVKRLAGNHDFWIGLRRDPGQPWKWLNGENSTLRIAGKGGECVHLNNEAIAVASGCHTELPCICSKPSACTSSNCLSAS</sequence>
<reference evidence="8" key="1">
    <citation type="submission" date="2022-12" db="EMBL/GenBank/DDBJ databases">
        <authorList>
            <person name="Alioto T."/>
            <person name="Alioto T."/>
            <person name="Gomez Garrido J."/>
        </authorList>
    </citation>
    <scope>NUCLEOTIDE SEQUENCE</scope>
</reference>
<dbReference type="PANTHER" id="PTHR45710">
    <property type="entry name" value="C-TYPE LECTIN DOMAIN-CONTAINING PROTEIN 180"/>
    <property type="match status" value="1"/>
</dbReference>
<dbReference type="InterPro" id="IPR033992">
    <property type="entry name" value="NKR-like_CTLD"/>
</dbReference>
<dbReference type="AlphaFoldDB" id="A0AA35P0N9"/>
<evidence type="ECO:0000256" key="3">
    <source>
        <dbReference type="ARBA" id="ARBA00022525"/>
    </source>
</evidence>
<evidence type="ECO:0000256" key="5">
    <source>
        <dbReference type="SAM" id="MobiDB-lite"/>
    </source>
</evidence>
<dbReference type="SUPFAM" id="SSF56436">
    <property type="entry name" value="C-type lectin-like"/>
    <property type="match status" value="1"/>
</dbReference>
<dbReference type="PROSITE" id="PS50041">
    <property type="entry name" value="C_TYPE_LECTIN_2"/>
    <property type="match status" value="1"/>
</dbReference>
<evidence type="ECO:0000313" key="9">
    <source>
        <dbReference type="Proteomes" id="UP001178461"/>
    </source>
</evidence>
<dbReference type="GO" id="GO:0030246">
    <property type="term" value="F:carbohydrate binding"/>
    <property type="evidence" value="ECO:0007669"/>
    <property type="project" value="UniProtKB-KW"/>
</dbReference>
<keyword evidence="6" id="KW-1133">Transmembrane helix</keyword>
<keyword evidence="6" id="KW-0812">Transmembrane</keyword>
<dbReference type="GO" id="GO:0009897">
    <property type="term" value="C:external side of plasma membrane"/>
    <property type="evidence" value="ECO:0007669"/>
    <property type="project" value="TreeGrafter"/>
</dbReference>
<feature type="compositionally biased region" description="Basic and acidic residues" evidence="5">
    <location>
        <begin position="76"/>
        <end position="96"/>
    </location>
</feature>
<accession>A0AA35P0N9</accession>
<evidence type="ECO:0000313" key="8">
    <source>
        <dbReference type="EMBL" id="CAI5767978.1"/>
    </source>
</evidence>
<dbReference type="EMBL" id="OX395127">
    <property type="protein sequence ID" value="CAI5767978.1"/>
    <property type="molecule type" value="Genomic_DNA"/>
</dbReference>
<dbReference type="InterPro" id="IPR050828">
    <property type="entry name" value="C-type_lectin/matrix_domain"/>
</dbReference>
<evidence type="ECO:0000256" key="6">
    <source>
        <dbReference type="SAM" id="Phobius"/>
    </source>
</evidence>
<keyword evidence="4" id="KW-0430">Lectin</keyword>
<dbReference type="PANTHER" id="PTHR45710:SF35">
    <property type="entry name" value="C-TYPE LECTIN DOMAIN FAMILY 2 MEMBER D"/>
    <property type="match status" value="1"/>
</dbReference>
<evidence type="ECO:0000256" key="4">
    <source>
        <dbReference type="ARBA" id="ARBA00022734"/>
    </source>
</evidence>
<keyword evidence="9" id="KW-1185">Reference proteome</keyword>
<proteinExistence type="predicted"/>
<feature type="domain" description="C-type lectin" evidence="7">
    <location>
        <begin position="163"/>
        <end position="265"/>
    </location>
</feature>
<feature type="transmembrane region" description="Helical" evidence="6">
    <location>
        <begin position="114"/>
        <end position="135"/>
    </location>
</feature>